<sequence length="469" mass="49632">MSEPWDAVVIGAGPAGMAAASTLAEGGVRTLLVDEQAELGGQIYRAIERNRADPALARILGPDYLKGGMLVDRLRASPAQLALSTLVWRIDDDLTVWTRTAGTVAAVRASAIIVATGAMERPAPTAGWTLPGVMTIGALQILLKSARLTPSGRLVLAGSGPLFYLFARQCVAAGVKDLTLLDTAPTRQMWSALPLLPSALGGEGWRYLTKGVKLLAALRLARVPVYRDVRDIAIEGDGRAEAVRFTTGRRAHRLPCDTVGLHEGVIPHQQMTRSLDVAHDFDEAQRCFRPRHDASGRLSKPGIFVAGDAGGIIGAEASAQDGAIAALSALHDLGRLTDEARDRRIAEAGRVRRAHLTARPFLDRLYQPRAAVLDPPDAVTVCRCEVVTAGALRDVANKGAPGPNQAKAFLRCGMGPCQGRLCGPTVTAVFARETGLDPAETGYYHIRSPLKPITVGELAGAAGAVEREG</sequence>
<dbReference type="GO" id="GO:0016491">
    <property type="term" value="F:oxidoreductase activity"/>
    <property type="evidence" value="ECO:0007669"/>
    <property type="project" value="UniProtKB-KW"/>
</dbReference>
<comment type="caution">
    <text evidence="4">The sequence shown here is derived from an EMBL/GenBank/DDBJ whole genome shotgun (WGS) entry which is preliminary data.</text>
</comment>
<dbReference type="PANTHER" id="PTHR42949">
    <property type="entry name" value="ANAEROBIC GLYCEROL-3-PHOSPHATE DEHYDROGENASE SUBUNIT B"/>
    <property type="match status" value="1"/>
</dbReference>
<reference evidence="4 5" key="1">
    <citation type="submission" date="2018-05" db="EMBL/GenBank/DDBJ databases">
        <title>Genomic Encyclopedia of Type Strains, Phase IV (KMG-IV): sequencing the most valuable type-strain genomes for metagenomic binning, comparative biology and taxonomic classification.</title>
        <authorList>
            <person name="Goeker M."/>
        </authorList>
    </citation>
    <scope>NUCLEOTIDE SEQUENCE [LARGE SCALE GENOMIC DNA]</scope>
    <source>
        <strain evidence="4 5">DSM 6462</strain>
    </source>
</reference>
<dbReference type="CDD" id="cd19946">
    <property type="entry name" value="GlpA-like_Fer2_BFD-like"/>
    <property type="match status" value="1"/>
</dbReference>
<gene>
    <name evidence="4" type="ORF">C7450_102145</name>
</gene>
<feature type="domain" description="FAD/NAD(P)-binding" evidence="3">
    <location>
        <begin position="6"/>
        <end position="311"/>
    </location>
</feature>
<dbReference type="InterPro" id="IPR023753">
    <property type="entry name" value="FAD/NAD-binding_dom"/>
</dbReference>
<accession>A0A2V3UDX7</accession>
<dbReference type="Gene3D" id="3.50.50.60">
    <property type="entry name" value="FAD/NAD(P)-binding domain"/>
    <property type="match status" value="3"/>
</dbReference>
<dbReference type="Gene3D" id="1.10.10.1100">
    <property type="entry name" value="BFD-like [2Fe-2S]-binding domain"/>
    <property type="match status" value="1"/>
</dbReference>
<evidence type="ECO:0000259" key="2">
    <source>
        <dbReference type="Pfam" id="PF04324"/>
    </source>
</evidence>
<dbReference type="InterPro" id="IPR017224">
    <property type="entry name" value="Opine_Oxase_asu/HCN_bsu"/>
</dbReference>
<dbReference type="AlphaFoldDB" id="A0A2V3UDX7"/>
<protein>
    <submittedName>
        <fullName evidence="4">NADPH-dependent 2,4-dienoyl-CoA reductase/sulfur reductase-like enzyme</fullName>
    </submittedName>
</protein>
<dbReference type="PIRSF" id="PIRSF037495">
    <property type="entry name" value="Opine_OX_OoxA/HcnB"/>
    <property type="match status" value="1"/>
</dbReference>
<dbReference type="EMBL" id="QJJK01000002">
    <property type="protein sequence ID" value="PXW63230.1"/>
    <property type="molecule type" value="Genomic_DNA"/>
</dbReference>
<dbReference type="InterPro" id="IPR041854">
    <property type="entry name" value="BFD-like_2Fe2S-bd_dom_sf"/>
</dbReference>
<organism evidence="4 5">
    <name type="scientific">Chelatococcus asaccharovorans</name>
    <dbReference type="NCBI Taxonomy" id="28210"/>
    <lineage>
        <taxon>Bacteria</taxon>
        <taxon>Pseudomonadati</taxon>
        <taxon>Pseudomonadota</taxon>
        <taxon>Alphaproteobacteria</taxon>
        <taxon>Hyphomicrobiales</taxon>
        <taxon>Chelatococcaceae</taxon>
        <taxon>Chelatococcus</taxon>
    </lineage>
</organism>
<dbReference type="PRINTS" id="PR00469">
    <property type="entry name" value="PNDRDTASEII"/>
</dbReference>
<dbReference type="InterPro" id="IPR051691">
    <property type="entry name" value="Metab_Enz_Cyan_OpOx_G3PDH"/>
</dbReference>
<evidence type="ECO:0000313" key="5">
    <source>
        <dbReference type="Proteomes" id="UP000248021"/>
    </source>
</evidence>
<evidence type="ECO:0000313" key="4">
    <source>
        <dbReference type="EMBL" id="PXW63230.1"/>
    </source>
</evidence>
<keyword evidence="5" id="KW-1185">Reference proteome</keyword>
<evidence type="ECO:0000256" key="1">
    <source>
        <dbReference type="ARBA" id="ARBA00023002"/>
    </source>
</evidence>
<dbReference type="RefSeq" id="WP_245449495.1">
    <property type="nucleotide sequence ID" value="NZ_JAHBRY010000002.1"/>
</dbReference>
<feature type="domain" description="BFD-like [2Fe-2S]-binding" evidence="2">
    <location>
        <begin position="381"/>
        <end position="431"/>
    </location>
</feature>
<name>A0A2V3UDX7_9HYPH</name>
<keyword evidence="1" id="KW-0560">Oxidoreductase</keyword>
<dbReference type="InterPro" id="IPR036188">
    <property type="entry name" value="FAD/NAD-bd_sf"/>
</dbReference>
<dbReference type="Pfam" id="PF07992">
    <property type="entry name" value="Pyr_redox_2"/>
    <property type="match status" value="1"/>
</dbReference>
<proteinExistence type="predicted"/>
<dbReference type="PRINTS" id="PR00368">
    <property type="entry name" value="FADPNR"/>
</dbReference>
<dbReference type="PANTHER" id="PTHR42949:SF3">
    <property type="entry name" value="ANAEROBIC GLYCEROL-3-PHOSPHATE DEHYDROGENASE SUBUNIT B"/>
    <property type="match status" value="1"/>
</dbReference>
<evidence type="ECO:0000259" key="3">
    <source>
        <dbReference type="Pfam" id="PF07992"/>
    </source>
</evidence>
<dbReference type="InterPro" id="IPR007419">
    <property type="entry name" value="BFD-like_2Fe2S-bd_dom"/>
</dbReference>
<dbReference type="Pfam" id="PF04324">
    <property type="entry name" value="Fer2_BFD"/>
    <property type="match status" value="1"/>
</dbReference>
<dbReference type="Proteomes" id="UP000248021">
    <property type="component" value="Unassembled WGS sequence"/>
</dbReference>
<dbReference type="SUPFAM" id="SSF51905">
    <property type="entry name" value="FAD/NAD(P)-binding domain"/>
    <property type="match status" value="1"/>
</dbReference>